<name>A0AAV5HZU5_9ROSI</name>
<comment type="caution">
    <text evidence="3">The sequence shown here is derived from an EMBL/GenBank/DDBJ whole genome shotgun (WGS) entry which is preliminary data.</text>
</comment>
<protein>
    <submittedName>
        <fullName evidence="3">Uncharacterized protein</fullName>
    </submittedName>
</protein>
<gene>
    <name evidence="3" type="ORF">SLEP1_g6454</name>
</gene>
<dbReference type="AlphaFoldDB" id="A0AAV5HZU5"/>
<organism evidence="3 4">
    <name type="scientific">Rubroshorea leprosula</name>
    <dbReference type="NCBI Taxonomy" id="152421"/>
    <lineage>
        <taxon>Eukaryota</taxon>
        <taxon>Viridiplantae</taxon>
        <taxon>Streptophyta</taxon>
        <taxon>Embryophyta</taxon>
        <taxon>Tracheophyta</taxon>
        <taxon>Spermatophyta</taxon>
        <taxon>Magnoliopsida</taxon>
        <taxon>eudicotyledons</taxon>
        <taxon>Gunneridae</taxon>
        <taxon>Pentapetalae</taxon>
        <taxon>rosids</taxon>
        <taxon>malvids</taxon>
        <taxon>Malvales</taxon>
        <taxon>Dipterocarpaceae</taxon>
        <taxon>Rubroshorea</taxon>
    </lineage>
</organism>
<dbReference type="Proteomes" id="UP001054252">
    <property type="component" value="Unassembled WGS sequence"/>
</dbReference>
<reference evidence="3 4" key="1">
    <citation type="journal article" date="2021" name="Commun. Biol.">
        <title>The genome of Shorea leprosula (Dipterocarpaceae) highlights the ecological relevance of drought in aseasonal tropical rainforests.</title>
        <authorList>
            <person name="Ng K.K.S."/>
            <person name="Kobayashi M.J."/>
            <person name="Fawcett J.A."/>
            <person name="Hatakeyama M."/>
            <person name="Paape T."/>
            <person name="Ng C.H."/>
            <person name="Ang C.C."/>
            <person name="Tnah L.H."/>
            <person name="Lee C.T."/>
            <person name="Nishiyama T."/>
            <person name="Sese J."/>
            <person name="O'Brien M.J."/>
            <person name="Copetti D."/>
            <person name="Mohd Noor M.I."/>
            <person name="Ong R.C."/>
            <person name="Putra M."/>
            <person name="Sireger I.Z."/>
            <person name="Indrioko S."/>
            <person name="Kosugi Y."/>
            <person name="Izuno A."/>
            <person name="Isagi Y."/>
            <person name="Lee S.L."/>
            <person name="Shimizu K.K."/>
        </authorList>
    </citation>
    <scope>NUCLEOTIDE SEQUENCE [LARGE SCALE GENOMIC DNA]</scope>
    <source>
        <strain evidence="3">214</strain>
    </source>
</reference>
<proteinExistence type="predicted"/>
<evidence type="ECO:0000313" key="4">
    <source>
        <dbReference type="Proteomes" id="UP001054252"/>
    </source>
</evidence>
<evidence type="ECO:0000256" key="1">
    <source>
        <dbReference type="SAM" id="Coils"/>
    </source>
</evidence>
<accession>A0AAV5HZU5</accession>
<feature type="compositionally biased region" description="Low complexity" evidence="2">
    <location>
        <begin position="15"/>
        <end position="25"/>
    </location>
</feature>
<feature type="coiled-coil region" evidence="1">
    <location>
        <begin position="204"/>
        <end position="247"/>
    </location>
</feature>
<evidence type="ECO:0000256" key="2">
    <source>
        <dbReference type="SAM" id="MobiDB-lite"/>
    </source>
</evidence>
<sequence>MSSEGTLGVGREGEVGSLSSSSSLSLGVGNEMEELSRWKGKKLNPNKYQLGVVEKYKVERLDKVGGELVDIMSLTSLEVVESSRIYGRSSLSRSGKAIRLLEKKSKALASVALEERFEAPVEFVPQPSPVQIHPSLWEVGVVTHGKGKSSVPFPKQTSSFYESNRTIAKRFSNSHFPETANLVNGLVVEFFDCLKDHITLGGKNEELSRQKETAEKNFNDLTSELKNVREELEIAKAAAKLEEQKRRESEEIVANRITTWPRSRRKLSWQSTTRLSNMSPILSRVEENGDSLTAEFWPEIKLAWEWDEVGRVILPPKLELEFVAVDEEVEVPKEVEVADNVQTEEVDQQHQVMTELDQLVLCLLVSLSLELYPLRTFVFCF</sequence>
<feature type="region of interest" description="Disordered" evidence="2">
    <location>
        <begin position="1"/>
        <end position="25"/>
    </location>
</feature>
<keyword evidence="4" id="KW-1185">Reference proteome</keyword>
<evidence type="ECO:0000313" key="3">
    <source>
        <dbReference type="EMBL" id="GKU92771.1"/>
    </source>
</evidence>
<dbReference type="EMBL" id="BPVZ01000006">
    <property type="protein sequence ID" value="GKU92771.1"/>
    <property type="molecule type" value="Genomic_DNA"/>
</dbReference>
<keyword evidence="1" id="KW-0175">Coiled coil</keyword>